<dbReference type="OrthoDB" id="5426988at2759"/>
<dbReference type="HOGENOM" id="CLU_092496_1_0_1"/>
<keyword evidence="1" id="KW-0808">Transferase</keyword>
<dbReference type="EMBL" id="KN837124">
    <property type="protein sequence ID" value="KIJ43276.1"/>
    <property type="molecule type" value="Genomic_DNA"/>
</dbReference>
<organism evidence="3 4">
    <name type="scientific">Sphaerobolus stellatus (strain SS14)</name>
    <dbReference type="NCBI Taxonomy" id="990650"/>
    <lineage>
        <taxon>Eukaryota</taxon>
        <taxon>Fungi</taxon>
        <taxon>Dikarya</taxon>
        <taxon>Basidiomycota</taxon>
        <taxon>Agaricomycotina</taxon>
        <taxon>Agaricomycetes</taxon>
        <taxon>Phallomycetidae</taxon>
        <taxon>Geastrales</taxon>
        <taxon>Sphaerobolaceae</taxon>
        <taxon>Sphaerobolus</taxon>
    </lineage>
</organism>
<evidence type="ECO:0000313" key="4">
    <source>
        <dbReference type="Proteomes" id="UP000054279"/>
    </source>
</evidence>
<dbReference type="InterPro" id="IPR027417">
    <property type="entry name" value="P-loop_NTPase"/>
</dbReference>
<gene>
    <name evidence="3" type="ORF">M422DRAFT_229085</name>
</gene>
<sequence length="186" mass="20964">MSAGSHTPKPWVYLNGYAGVGKLTIARELQRLIPESRLVHIHLIVDLCRNIFTQGSSEYETLRAAVRTQVLSAITSSESHFITTYIFTGSHASARQHSKHALSHGVPFISVILHCEEEEHMRRATQEERQGKKLTDMGKLKEFRAGERSRFEDMVGVKEIEVDVTSLQPNEAAKLISRMINTHVSK</sequence>
<proteinExistence type="predicted"/>
<accession>A0A0C9VXU4</accession>
<keyword evidence="4" id="KW-1185">Reference proteome</keyword>
<dbReference type="SUPFAM" id="SSF52540">
    <property type="entry name" value="P-loop containing nucleoside triphosphate hydrolases"/>
    <property type="match status" value="1"/>
</dbReference>
<dbReference type="Pfam" id="PF01583">
    <property type="entry name" value="APS_kinase"/>
    <property type="match status" value="1"/>
</dbReference>
<dbReference type="AlphaFoldDB" id="A0A0C9VXU4"/>
<feature type="domain" description="APS kinase" evidence="2">
    <location>
        <begin position="12"/>
        <end position="143"/>
    </location>
</feature>
<reference evidence="3 4" key="1">
    <citation type="submission" date="2014-06" db="EMBL/GenBank/DDBJ databases">
        <title>Evolutionary Origins and Diversification of the Mycorrhizal Mutualists.</title>
        <authorList>
            <consortium name="DOE Joint Genome Institute"/>
            <consortium name="Mycorrhizal Genomics Consortium"/>
            <person name="Kohler A."/>
            <person name="Kuo A."/>
            <person name="Nagy L.G."/>
            <person name="Floudas D."/>
            <person name="Copeland A."/>
            <person name="Barry K.W."/>
            <person name="Cichocki N."/>
            <person name="Veneault-Fourrey C."/>
            <person name="LaButti K."/>
            <person name="Lindquist E.A."/>
            <person name="Lipzen A."/>
            <person name="Lundell T."/>
            <person name="Morin E."/>
            <person name="Murat C."/>
            <person name="Riley R."/>
            <person name="Ohm R."/>
            <person name="Sun H."/>
            <person name="Tunlid A."/>
            <person name="Henrissat B."/>
            <person name="Grigoriev I.V."/>
            <person name="Hibbett D.S."/>
            <person name="Martin F."/>
        </authorList>
    </citation>
    <scope>NUCLEOTIDE SEQUENCE [LARGE SCALE GENOMIC DNA]</scope>
    <source>
        <strain evidence="3 4">SS14</strain>
    </source>
</reference>
<evidence type="ECO:0000259" key="2">
    <source>
        <dbReference type="Pfam" id="PF01583"/>
    </source>
</evidence>
<dbReference type="Proteomes" id="UP000054279">
    <property type="component" value="Unassembled WGS sequence"/>
</dbReference>
<name>A0A0C9VXU4_SPHS4</name>
<dbReference type="Gene3D" id="3.40.50.300">
    <property type="entry name" value="P-loop containing nucleotide triphosphate hydrolases"/>
    <property type="match status" value="1"/>
</dbReference>
<dbReference type="InterPro" id="IPR059117">
    <property type="entry name" value="APS_kinase_dom"/>
</dbReference>
<protein>
    <recommendedName>
        <fullName evidence="2">APS kinase domain-containing protein</fullName>
    </recommendedName>
</protein>
<evidence type="ECO:0000256" key="1">
    <source>
        <dbReference type="ARBA" id="ARBA00022679"/>
    </source>
</evidence>
<evidence type="ECO:0000313" key="3">
    <source>
        <dbReference type="EMBL" id="KIJ43276.1"/>
    </source>
</evidence>